<evidence type="ECO:0008006" key="2">
    <source>
        <dbReference type="Google" id="ProtNLM"/>
    </source>
</evidence>
<dbReference type="InterPro" id="IPR025518">
    <property type="entry name" value="DUF4406"/>
</dbReference>
<dbReference type="EMBL" id="LAZR01036989">
    <property type="protein sequence ID" value="KKL23403.1"/>
    <property type="molecule type" value="Genomic_DNA"/>
</dbReference>
<organism evidence="1">
    <name type="scientific">marine sediment metagenome</name>
    <dbReference type="NCBI Taxonomy" id="412755"/>
    <lineage>
        <taxon>unclassified sequences</taxon>
        <taxon>metagenomes</taxon>
        <taxon>ecological metagenomes</taxon>
    </lineage>
</organism>
<protein>
    <recommendedName>
        <fullName evidence="2">DUF1937 domain-containing protein</fullName>
    </recommendedName>
</protein>
<dbReference type="Pfam" id="PF14359">
    <property type="entry name" value="DUF4406"/>
    <property type="match status" value="1"/>
</dbReference>
<dbReference type="AlphaFoldDB" id="A0A0F9EHI2"/>
<gene>
    <name evidence="1" type="ORF">LCGC14_2425730</name>
</gene>
<name>A0A0F9EHI2_9ZZZZ</name>
<reference evidence="1" key="1">
    <citation type="journal article" date="2015" name="Nature">
        <title>Complex archaea that bridge the gap between prokaryotes and eukaryotes.</title>
        <authorList>
            <person name="Spang A."/>
            <person name="Saw J.H."/>
            <person name="Jorgensen S.L."/>
            <person name="Zaremba-Niedzwiedzka K."/>
            <person name="Martijn J."/>
            <person name="Lind A.E."/>
            <person name="van Eijk R."/>
            <person name="Schleper C."/>
            <person name="Guy L."/>
            <person name="Ettema T.J."/>
        </authorList>
    </citation>
    <scope>NUCLEOTIDE SEQUENCE</scope>
</reference>
<sequence>MSDRTFVYIAGPYTGPTHDAHSYPAIDTNIARARYAAARLANARVPYFCPHLNSAHFEVITPDVGPTFWYGLDMTILRFSSALLLLFGWEASKGACMERDEALKLGLPCFDIGRFDDLVSWWKGEKEENDGR</sequence>
<accession>A0A0F9EHI2</accession>
<dbReference type="Gene3D" id="3.40.50.10400">
    <property type="entry name" value="Hypothetical protein PA1492"/>
    <property type="match status" value="1"/>
</dbReference>
<evidence type="ECO:0000313" key="1">
    <source>
        <dbReference type="EMBL" id="KKL23403.1"/>
    </source>
</evidence>
<comment type="caution">
    <text evidence="1">The sequence shown here is derived from an EMBL/GenBank/DDBJ whole genome shotgun (WGS) entry which is preliminary data.</text>
</comment>
<proteinExistence type="predicted"/>
<dbReference type="SUPFAM" id="SSF52309">
    <property type="entry name" value="N-(deoxy)ribosyltransferase-like"/>
    <property type="match status" value="1"/>
</dbReference>